<reference evidence="2 3" key="1">
    <citation type="journal article" date="2024" name="Microbiol. Resour. Announc.">
        <title>Genome annotations for the ascomycete fungi Trichoderma harzianum, Trichoderma aggressivum, and Purpureocillium lilacinum.</title>
        <authorList>
            <person name="Beijen E.P.W."/>
            <person name="Ohm R.A."/>
        </authorList>
    </citation>
    <scope>NUCLEOTIDE SEQUENCE [LARGE SCALE GENOMIC DNA]</scope>
    <source>
        <strain evidence="2 3">CBS 150709</strain>
    </source>
</reference>
<evidence type="ECO:0000313" key="3">
    <source>
        <dbReference type="Proteomes" id="UP001287286"/>
    </source>
</evidence>
<dbReference type="EMBL" id="JAWRVI010000026">
    <property type="protein sequence ID" value="KAK4088308.1"/>
    <property type="molecule type" value="Genomic_DNA"/>
</dbReference>
<feature type="region of interest" description="Disordered" evidence="1">
    <location>
        <begin position="1"/>
        <end position="25"/>
    </location>
</feature>
<feature type="region of interest" description="Disordered" evidence="1">
    <location>
        <begin position="141"/>
        <end position="226"/>
    </location>
</feature>
<evidence type="ECO:0000256" key="1">
    <source>
        <dbReference type="SAM" id="MobiDB-lite"/>
    </source>
</evidence>
<feature type="region of interest" description="Disordered" evidence="1">
    <location>
        <begin position="374"/>
        <end position="427"/>
    </location>
</feature>
<keyword evidence="3" id="KW-1185">Reference proteome</keyword>
<feature type="region of interest" description="Disordered" evidence="1">
    <location>
        <begin position="79"/>
        <end position="125"/>
    </location>
</feature>
<accession>A0ABR0BXX5</accession>
<organism evidence="2 3">
    <name type="scientific">Purpureocillium lilacinum</name>
    <name type="common">Paecilomyces lilacinus</name>
    <dbReference type="NCBI Taxonomy" id="33203"/>
    <lineage>
        <taxon>Eukaryota</taxon>
        <taxon>Fungi</taxon>
        <taxon>Dikarya</taxon>
        <taxon>Ascomycota</taxon>
        <taxon>Pezizomycotina</taxon>
        <taxon>Sordariomycetes</taxon>
        <taxon>Hypocreomycetidae</taxon>
        <taxon>Hypocreales</taxon>
        <taxon>Ophiocordycipitaceae</taxon>
        <taxon>Purpureocillium</taxon>
    </lineage>
</organism>
<name>A0ABR0BXX5_PURLI</name>
<gene>
    <name evidence="2" type="ORF">Purlil1_7501</name>
</gene>
<feature type="compositionally biased region" description="Basic and acidic residues" evidence="1">
    <location>
        <begin position="141"/>
        <end position="152"/>
    </location>
</feature>
<proteinExistence type="predicted"/>
<comment type="caution">
    <text evidence="2">The sequence shown here is derived from an EMBL/GenBank/DDBJ whole genome shotgun (WGS) entry which is preliminary data.</text>
</comment>
<feature type="compositionally biased region" description="Polar residues" evidence="1">
    <location>
        <begin position="391"/>
        <end position="406"/>
    </location>
</feature>
<sequence>MGLPPVVEAASETESHGRWVPPGPEQGARMRVAVNDMGGRNVFFGSFCTARAPVAMAPAARRMSPFPRLTEAGRQLTKRDGCHWGPVQPRKGVAQAPETARRRPVRRSAPPVSNPGYLGRPARRRDTHGYSYLAALHRDCGRLPSDRGDARTRSTRRGVRSDTELVCAIRTPGSGSRHDDAAEPRERAEISSRRRSSQQEGKKEKEIPPDSSARAPGHPRRLAEAEGRATAWLARPWHDHGNWAGSSDGIGASHGRIPFAHGRGIEKRKESHRRGRVSTYGRRGGSAPFGLLLHLESLNPSALNHGEWGSPPELRSQVTARPRCRQPMTFMVTAEDCMGSDPFNARRSEGHGRYLRRQLACNAAAQQLSALKPRSPALPIPPALAKRWNPTRHTPQPREQTKTTARPSIHPLHPACRSTRHNPTRPSQASAVVQRLEHSTARMTAGWDGVSRPWRTNPNNAHEAQSHPSRKARCAHALPGAWRGPSQKRSQTPVLTGGYAQQARSRKLVCSHREQVSLIQAMISDAIQCCLRARSAQSHDT</sequence>
<feature type="compositionally biased region" description="Basic and acidic residues" evidence="1">
    <location>
        <begin position="176"/>
        <end position="192"/>
    </location>
</feature>
<protein>
    <submittedName>
        <fullName evidence="2">Uncharacterized protein</fullName>
    </submittedName>
</protein>
<dbReference type="Proteomes" id="UP001287286">
    <property type="component" value="Unassembled WGS sequence"/>
</dbReference>
<evidence type="ECO:0000313" key="2">
    <source>
        <dbReference type="EMBL" id="KAK4088308.1"/>
    </source>
</evidence>